<evidence type="ECO:0000313" key="6">
    <source>
        <dbReference type="EMBL" id="AMY12364.1"/>
    </source>
</evidence>
<dbReference type="OrthoDB" id="98676at2"/>
<organism evidence="6 7">
    <name type="scientific">Luteitalea pratensis</name>
    <dbReference type="NCBI Taxonomy" id="1855912"/>
    <lineage>
        <taxon>Bacteria</taxon>
        <taxon>Pseudomonadati</taxon>
        <taxon>Acidobacteriota</taxon>
        <taxon>Vicinamibacteria</taxon>
        <taxon>Vicinamibacterales</taxon>
        <taxon>Vicinamibacteraceae</taxon>
        <taxon>Luteitalea</taxon>
    </lineage>
</organism>
<accession>A0A143PX08</accession>
<keyword evidence="6" id="KW-0675">Receptor</keyword>
<feature type="chain" id="PRO_5007512110" evidence="4">
    <location>
        <begin position="24"/>
        <end position="879"/>
    </location>
</feature>
<evidence type="ECO:0000256" key="1">
    <source>
        <dbReference type="ARBA" id="ARBA00004442"/>
    </source>
</evidence>
<dbReference type="SUPFAM" id="SSF49452">
    <property type="entry name" value="Starch-binding domain-like"/>
    <property type="match status" value="1"/>
</dbReference>
<evidence type="ECO:0000256" key="4">
    <source>
        <dbReference type="SAM" id="SignalP"/>
    </source>
</evidence>
<dbReference type="Gene3D" id="2.40.170.20">
    <property type="entry name" value="TonB-dependent receptor, beta-barrel domain"/>
    <property type="match status" value="1"/>
</dbReference>
<reference evidence="6 7" key="1">
    <citation type="journal article" date="2016" name="Genome Announc.">
        <title>First Complete Genome Sequence of a Subdivision 6 Acidobacterium Strain.</title>
        <authorList>
            <person name="Huang S."/>
            <person name="Vieira S."/>
            <person name="Bunk B."/>
            <person name="Riedel T."/>
            <person name="Sproer C."/>
            <person name="Overmann J."/>
        </authorList>
    </citation>
    <scope>NUCLEOTIDE SEQUENCE [LARGE SCALE GENOMIC DNA]</scope>
    <source>
        <strain evidence="7">DSM 100886 HEG_-6_39</strain>
    </source>
</reference>
<dbReference type="Pfam" id="PF13620">
    <property type="entry name" value="CarboxypepD_reg"/>
    <property type="match status" value="1"/>
</dbReference>
<dbReference type="EMBL" id="CP015136">
    <property type="protein sequence ID" value="AMY12364.1"/>
    <property type="molecule type" value="Genomic_DNA"/>
</dbReference>
<feature type="signal peptide" evidence="4">
    <location>
        <begin position="1"/>
        <end position="23"/>
    </location>
</feature>
<evidence type="ECO:0000256" key="3">
    <source>
        <dbReference type="ARBA" id="ARBA00023237"/>
    </source>
</evidence>
<evidence type="ECO:0000313" key="7">
    <source>
        <dbReference type="Proteomes" id="UP000076079"/>
    </source>
</evidence>
<gene>
    <name evidence="6" type="ORF">LuPra_05637</name>
</gene>
<comment type="subcellular location">
    <subcellularLocation>
        <location evidence="1">Cell outer membrane</location>
    </subcellularLocation>
</comment>
<dbReference type="STRING" id="1855912.LuPra_05637"/>
<dbReference type="Gene3D" id="2.60.40.1120">
    <property type="entry name" value="Carboxypeptidase-like, regulatory domain"/>
    <property type="match status" value="1"/>
</dbReference>
<dbReference type="Pfam" id="PF25183">
    <property type="entry name" value="OMP_b-brl_4"/>
    <property type="match status" value="1"/>
</dbReference>
<evidence type="ECO:0000256" key="2">
    <source>
        <dbReference type="ARBA" id="ARBA00023136"/>
    </source>
</evidence>
<reference evidence="7" key="2">
    <citation type="submission" date="2016-04" db="EMBL/GenBank/DDBJ databases">
        <title>First Complete Genome Sequence of a Subdivision 6 Acidobacterium.</title>
        <authorList>
            <person name="Huang S."/>
            <person name="Vieira S."/>
            <person name="Bunk B."/>
            <person name="Riedel T."/>
            <person name="Sproeer C."/>
            <person name="Overmann J."/>
        </authorList>
    </citation>
    <scope>NUCLEOTIDE SEQUENCE [LARGE SCALE GENOMIC DNA]</scope>
    <source>
        <strain evidence="7">DSM 100886 HEG_-6_39</strain>
    </source>
</reference>
<feature type="domain" description="TonB-dependent transporter Oar-like beta-barrel" evidence="5">
    <location>
        <begin position="504"/>
        <end position="725"/>
    </location>
</feature>
<dbReference type="AlphaFoldDB" id="A0A143PX08"/>
<protein>
    <submittedName>
        <fullName evidence="6">Outer membrane receptor for ferrienterochelin and colicins</fullName>
    </submittedName>
</protein>
<name>A0A143PX08_LUTPR</name>
<dbReference type="KEGG" id="abac:LuPra_05637"/>
<sequence length="879" mass="96748" precursor="true">MKTLRTLLAAMFLAAGLTTVASAQERPGSLTITVYDTTGAAIAAANVNLTAPDGRITQQLADEKGTVMFQALLPGKYAVVAEFPGFDPNAAAELQVRAGRNTKQDITLEIAGFVEQVDVEQDTADRAVTDSFSTALSASQIEALADDPDEMQQQLEQLAGPGARIRVNGFEGGQLPPKSQIREIRFRFDPFAAENHNAGFPRVDIITRPGNGPIRNNMTLGFRNNALDARNAFSPVQGEGQTQRYGWSIDGPIVKGRTGFSLNVRSNNENDVQTIVALTPEGQYNSLVNQPADRLNVDFNIEHVLTKTHTLRFSFDRDTNSADNLGIGDFDLESRAYSRDGFDNRVRVSDVGSFKKKYLNEIRVQYSWQESDSISASDETTVRVQDAFTDGGAQISGGRKFWELSVADNLDIPLGKKHSVRTGFEVETGNYIGDELRNFAGTFTFPTMLAYETGRPNNYTIREGNPYVEYGNTEAGLFIQDDYRFRKNLLLSFGGRYETQTLIDDKMNFAPRAGMTWSPFKSNKTTVRAGVGIFYDWYETSLYENTIRQDGLHQYDTIIRNPGYPNPYEGGTVIVTAPSIVQVGNDLEMPTVRRFSLGVEQQLLGWLRMRANYFNQHGWNQFRSRNINDPVVGVRPDSTLGNITYLETTGQADSQGLDLNFNFNYQPRRLFGVLGYTIGERNNYTDGALTLPVNSNDLEAEWGPASDDIRHRIFGFFNTELFWGLRAGINYRALSGRPYNITTGFDTNLDGVINERPEGFGRNAGRLPWQSNTDLRLSWGRGFGPSRNPSGPGGMGGGGPVIMRGGPGGGGPGGGGGMMGGPMGGNDKAVRLEVYLQAFNVFNQVNYTRYGSVVSARSYGDPTAAAPARRLELGMRVGF</sequence>
<keyword evidence="3" id="KW-0998">Cell outer membrane</keyword>
<keyword evidence="2" id="KW-0472">Membrane</keyword>
<proteinExistence type="predicted"/>
<dbReference type="InterPro" id="IPR057601">
    <property type="entry name" value="Oar-like_b-barrel"/>
</dbReference>
<keyword evidence="7" id="KW-1185">Reference proteome</keyword>
<dbReference type="Proteomes" id="UP000076079">
    <property type="component" value="Chromosome"/>
</dbReference>
<dbReference type="InterPro" id="IPR036942">
    <property type="entry name" value="Beta-barrel_TonB_sf"/>
</dbReference>
<dbReference type="InterPro" id="IPR013784">
    <property type="entry name" value="Carb-bd-like_fold"/>
</dbReference>
<dbReference type="GO" id="GO:0009279">
    <property type="term" value="C:cell outer membrane"/>
    <property type="evidence" value="ECO:0007669"/>
    <property type="project" value="UniProtKB-SubCell"/>
</dbReference>
<dbReference type="SUPFAM" id="SSF56935">
    <property type="entry name" value="Porins"/>
    <property type="match status" value="1"/>
</dbReference>
<keyword evidence="4" id="KW-0732">Signal</keyword>
<evidence type="ECO:0000259" key="5">
    <source>
        <dbReference type="Pfam" id="PF25183"/>
    </source>
</evidence>
<dbReference type="RefSeq" id="WP_110173827.1">
    <property type="nucleotide sequence ID" value="NZ_CP015136.1"/>
</dbReference>
<dbReference type="GO" id="GO:0030246">
    <property type="term" value="F:carbohydrate binding"/>
    <property type="evidence" value="ECO:0007669"/>
    <property type="project" value="InterPro"/>
</dbReference>